<comment type="caution">
    <text evidence="2">The sequence shown here is derived from an EMBL/GenBank/DDBJ whole genome shotgun (WGS) entry which is preliminary data.</text>
</comment>
<evidence type="ECO:0000256" key="1">
    <source>
        <dbReference type="SAM" id="MobiDB-lite"/>
    </source>
</evidence>
<gene>
    <name evidence="2" type="ORF">PMEA_00026005</name>
</gene>
<accession>A0AAU9W0K7</accession>
<dbReference type="EMBL" id="CALNXJ010000005">
    <property type="protein sequence ID" value="CAH3040403.1"/>
    <property type="molecule type" value="Genomic_DNA"/>
</dbReference>
<keyword evidence="3" id="KW-1185">Reference proteome</keyword>
<sequence length="113" mass="12548">MKCKKVGHYASVCQTKPSNDSTTANKSVGRKRGPGKTKYLEVVKEETEDDEVLGIFAVKDSGKDEHILIFMSELVLPLIVVDGEGPPLLGRNWLEQLKLNWHNTCHVSKADTV</sequence>
<feature type="region of interest" description="Disordered" evidence="1">
    <location>
        <begin position="14"/>
        <end position="33"/>
    </location>
</feature>
<evidence type="ECO:0000313" key="3">
    <source>
        <dbReference type="Proteomes" id="UP001159428"/>
    </source>
</evidence>
<organism evidence="2 3">
    <name type="scientific">Pocillopora meandrina</name>
    <dbReference type="NCBI Taxonomy" id="46732"/>
    <lineage>
        <taxon>Eukaryota</taxon>
        <taxon>Metazoa</taxon>
        <taxon>Cnidaria</taxon>
        <taxon>Anthozoa</taxon>
        <taxon>Hexacorallia</taxon>
        <taxon>Scleractinia</taxon>
        <taxon>Astrocoeniina</taxon>
        <taxon>Pocilloporidae</taxon>
        <taxon>Pocillopora</taxon>
    </lineage>
</organism>
<reference evidence="2 3" key="1">
    <citation type="submission" date="2022-05" db="EMBL/GenBank/DDBJ databases">
        <authorList>
            <consortium name="Genoscope - CEA"/>
            <person name="William W."/>
        </authorList>
    </citation>
    <scope>NUCLEOTIDE SEQUENCE [LARGE SCALE GENOMIC DNA]</scope>
</reference>
<protein>
    <submittedName>
        <fullName evidence="2">Uncharacterized protein</fullName>
    </submittedName>
</protein>
<dbReference type="AlphaFoldDB" id="A0AAU9W0K7"/>
<dbReference type="Proteomes" id="UP001159428">
    <property type="component" value="Unassembled WGS sequence"/>
</dbReference>
<proteinExistence type="predicted"/>
<feature type="compositionally biased region" description="Polar residues" evidence="1">
    <location>
        <begin position="14"/>
        <end position="26"/>
    </location>
</feature>
<name>A0AAU9W0K7_9CNID</name>
<evidence type="ECO:0000313" key="2">
    <source>
        <dbReference type="EMBL" id="CAH3040403.1"/>
    </source>
</evidence>